<keyword evidence="1" id="KW-0732">Signal</keyword>
<dbReference type="EMBL" id="FTOQ01000004">
    <property type="protein sequence ID" value="SIS82065.1"/>
    <property type="molecule type" value="Genomic_DNA"/>
</dbReference>
<name>A0A1N7M7I5_9RHOB</name>
<proteinExistence type="predicted"/>
<protein>
    <submittedName>
        <fullName evidence="2">Uncharacterized protein</fullName>
    </submittedName>
</protein>
<gene>
    <name evidence="2" type="ORF">SAMN05421759_10455</name>
</gene>
<dbReference type="Proteomes" id="UP000186684">
    <property type="component" value="Unassembled WGS sequence"/>
</dbReference>
<accession>A0A1N7M7I5</accession>
<organism evidence="2 3">
    <name type="scientific">Roseivivax lentus</name>
    <dbReference type="NCBI Taxonomy" id="633194"/>
    <lineage>
        <taxon>Bacteria</taxon>
        <taxon>Pseudomonadati</taxon>
        <taxon>Pseudomonadota</taxon>
        <taxon>Alphaproteobacteria</taxon>
        <taxon>Rhodobacterales</taxon>
        <taxon>Roseobacteraceae</taxon>
        <taxon>Roseivivax</taxon>
    </lineage>
</organism>
<evidence type="ECO:0000256" key="1">
    <source>
        <dbReference type="SAM" id="SignalP"/>
    </source>
</evidence>
<evidence type="ECO:0000313" key="2">
    <source>
        <dbReference type="EMBL" id="SIS82065.1"/>
    </source>
</evidence>
<sequence>MSYRLCAAVVGLSVVSAAFADRGTEMAVSGLSAAKMHSAAWTEDMKRAVTAGQVAGMRARTGIPGAPSDHRLEAGHPSDPALCACVMPVDARRLI</sequence>
<feature type="chain" id="PRO_5013337768" evidence="1">
    <location>
        <begin position="21"/>
        <end position="95"/>
    </location>
</feature>
<reference evidence="3" key="1">
    <citation type="submission" date="2017-01" db="EMBL/GenBank/DDBJ databases">
        <authorList>
            <person name="Varghese N."/>
            <person name="Submissions S."/>
        </authorList>
    </citation>
    <scope>NUCLEOTIDE SEQUENCE [LARGE SCALE GENOMIC DNA]</scope>
    <source>
        <strain evidence="3">DSM 29430</strain>
    </source>
</reference>
<dbReference type="AlphaFoldDB" id="A0A1N7M7I5"/>
<keyword evidence="3" id="KW-1185">Reference proteome</keyword>
<evidence type="ECO:0000313" key="3">
    <source>
        <dbReference type="Proteomes" id="UP000186684"/>
    </source>
</evidence>
<feature type="signal peptide" evidence="1">
    <location>
        <begin position="1"/>
        <end position="20"/>
    </location>
</feature>